<protein>
    <submittedName>
        <fullName evidence="2">Uncharacterized protein</fullName>
    </submittedName>
</protein>
<sequence>MAGSYGSHNRVERYILPAFAQFCLCNDKDGVVEAILEFHHRRCEIKQRGIRVWPYKEGQIVFRITVVHVSGLFQTVLMGNPHNLFCVFSGELKAYLTLRLVHSVHREVVFFSHYMASGVRYGGAALGERSGLGKFGVQVPADDIGDVDDVAEGAAERADRNAVFAREGGEPGDESVVVGGGDVHVGVLG</sequence>
<dbReference type="EMBL" id="LN899821">
    <property type="protein sequence ID" value="CUV19040.1"/>
    <property type="molecule type" value="Genomic_DNA"/>
</dbReference>
<dbReference type="EMBL" id="LN899820">
    <property type="protein sequence ID" value="CUV58414.1"/>
    <property type="molecule type" value="Genomic_DNA"/>
</dbReference>
<dbReference type="AlphaFoldDB" id="A0A0S4X3X1"/>
<proteinExistence type="predicted"/>
<organism evidence="2">
    <name type="scientific">Ralstonia solanacearum</name>
    <name type="common">Pseudomonas solanacearum</name>
    <dbReference type="NCBI Taxonomy" id="305"/>
    <lineage>
        <taxon>Bacteria</taxon>
        <taxon>Pseudomonadati</taxon>
        <taxon>Pseudomonadota</taxon>
        <taxon>Betaproteobacteria</taxon>
        <taxon>Burkholderiales</taxon>
        <taxon>Burkholderiaceae</taxon>
        <taxon>Ralstonia</taxon>
        <taxon>Ralstonia solanacearum species complex</taxon>
    </lineage>
</organism>
<evidence type="ECO:0000313" key="1">
    <source>
        <dbReference type="EMBL" id="CUV19040.1"/>
    </source>
</evidence>
<evidence type="ECO:0000313" key="2">
    <source>
        <dbReference type="EMBL" id="CUV58414.1"/>
    </source>
</evidence>
<name>A0A0S4X3X1_RALSL</name>
<accession>A0A0S4X3X1</accession>
<gene>
    <name evidence="1" type="ORF">PSS4_v1_900004</name>
    <name evidence="2" type="ORF">RUN215_v1_2100004</name>
</gene>
<reference evidence="2" key="1">
    <citation type="submission" date="2015-10" db="EMBL/GenBank/DDBJ databases">
        <authorList>
            <person name="Gilbert D.G."/>
        </authorList>
    </citation>
    <scope>NUCLEOTIDE SEQUENCE</scope>
    <source>
        <strain evidence="2">Phyl III-seqv23</strain>
    </source>
</reference>